<evidence type="ECO:0000256" key="5">
    <source>
        <dbReference type="ARBA" id="ARBA00022723"/>
    </source>
</evidence>
<dbReference type="EMBL" id="HBHY01014388">
    <property type="protein sequence ID" value="CAE0143211.1"/>
    <property type="molecule type" value="Transcribed_RNA"/>
</dbReference>
<evidence type="ECO:0000259" key="12">
    <source>
        <dbReference type="PROSITE" id="PS50004"/>
    </source>
</evidence>
<dbReference type="CDD" id="cd00030">
    <property type="entry name" value="C2"/>
    <property type="match status" value="1"/>
</dbReference>
<sequence>MWPFIAQYAGDTILESVNPILQQYRPAALPYMALELADLGTVPPVLAGVKVDQSPAPDEVMINLDLKYAGDPTIKLVIRLPPPLGTRLSVAVANLQVFAKLRILLKPLVGKLPVVACAGVSMIEAPTLDFQLKVAGGDVMGLPGVMSAVRSTVETILDDMLIWPKMMLFPLVEEVDLAKLRSTSADGMLYAKVIRGTQLPRISRFDDIDAFVVAWTRKSRKEVTAIVDNNPNPTFDEMMQFIVLHQPSGELHLELWDDEKIGGDRLVGTARVPVHTLEPGVVQPRELSLELEPKFKSQRDILDGTL</sequence>
<organism evidence="14">
    <name type="scientific">Prasinoderma singulare</name>
    <dbReference type="NCBI Taxonomy" id="676789"/>
    <lineage>
        <taxon>Eukaryota</taxon>
        <taxon>Viridiplantae</taxon>
        <taxon>Prasinodermophyta</taxon>
        <taxon>Prasinodermophyceae</taxon>
        <taxon>Prasinodermales</taxon>
        <taxon>Prasinodermaceae</taxon>
        <taxon>Prasinoderma</taxon>
    </lineage>
</organism>
<dbReference type="GO" id="GO:0016020">
    <property type="term" value="C:membrane"/>
    <property type="evidence" value="ECO:0007669"/>
    <property type="project" value="UniProtKB-SubCell"/>
</dbReference>
<keyword evidence="4" id="KW-0812">Transmembrane</keyword>
<dbReference type="InterPro" id="IPR031468">
    <property type="entry name" value="SMP_LBD"/>
</dbReference>
<evidence type="ECO:0000256" key="7">
    <source>
        <dbReference type="ARBA" id="ARBA00022837"/>
    </source>
</evidence>
<evidence type="ECO:0000256" key="2">
    <source>
        <dbReference type="ARBA" id="ARBA00006996"/>
    </source>
</evidence>
<name>A0A7S3BTJ0_9VIRI</name>
<protein>
    <submittedName>
        <fullName evidence="14">Uncharacterized protein</fullName>
    </submittedName>
</protein>
<keyword evidence="6" id="KW-0677">Repeat</keyword>
<keyword evidence="7" id="KW-0106">Calcium</keyword>
<evidence type="ECO:0000256" key="9">
    <source>
        <dbReference type="ARBA" id="ARBA00023055"/>
    </source>
</evidence>
<comment type="similarity">
    <text evidence="2">Belongs to the synaptotagmin family.</text>
</comment>
<evidence type="ECO:0000256" key="10">
    <source>
        <dbReference type="ARBA" id="ARBA00023121"/>
    </source>
</evidence>
<keyword evidence="9" id="KW-0445">Lipid transport</keyword>
<keyword evidence="3" id="KW-0813">Transport</keyword>
<evidence type="ECO:0000256" key="3">
    <source>
        <dbReference type="ARBA" id="ARBA00022448"/>
    </source>
</evidence>
<dbReference type="InterPro" id="IPR039010">
    <property type="entry name" value="Synaptotagmin_SMP"/>
</dbReference>
<evidence type="ECO:0000256" key="11">
    <source>
        <dbReference type="ARBA" id="ARBA00023136"/>
    </source>
</evidence>
<keyword evidence="11" id="KW-0472">Membrane</keyword>
<feature type="domain" description="SMP-LTD" evidence="13">
    <location>
        <begin position="1"/>
        <end position="172"/>
    </location>
</feature>
<dbReference type="SMART" id="SM00239">
    <property type="entry name" value="C2"/>
    <property type="match status" value="1"/>
</dbReference>
<evidence type="ECO:0000313" key="14">
    <source>
        <dbReference type="EMBL" id="CAE0143211.1"/>
    </source>
</evidence>
<dbReference type="PANTHER" id="PTHR10774:SF190">
    <property type="entry name" value="C2 CALCIUM_LIPID-BINDING ENDONUCLEASE_EXONUCLEASE_PHOSPHATASE-RELATED"/>
    <property type="match status" value="1"/>
</dbReference>
<gene>
    <name evidence="14" type="ORF">PSIN1315_LOCUS9243</name>
</gene>
<dbReference type="SUPFAM" id="SSF49562">
    <property type="entry name" value="C2 domain (Calcium/lipid-binding domain, CaLB)"/>
    <property type="match status" value="1"/>
</dbReference>
<dbReference type="GO" id="GO:0008289">
    <property type="term" value="F:lipid binding"/>
    <property type="evidence" value="ECO:0007669"/>
    <property type="project" value="UniProtKB-KW"/>
</dbReference>
<evidence type="ECO:0000256" key="6">
    <source>
        <dbReference type="ARBA" id="ARBA00022737"/>
    </source>
</evidence>
<dbReference type="PROSITE" id="PS51847">
    <property type="entry name" value="SMP"/>
    <property type="match status" value="1"/>
</dbReference>
<dbReference type="PANTHER" id="PTHR10774">
    <property type="entry name" value="EXTENDED SYNAPTOTAGMIN-RELATED"/>
    <property type="match status" value="1"/>
</dbReference>
<dbReference type="Gene3D" id="2.60.40.150">
    <property type="entry name" value="C2 domain"/>
    <property type="match status" value="1"/>
</dbReference>
<keyword evidence="5" id="KW-0479">Metal-binding</keyword>
<keyword evidence="10" id="KW-0446">Lipid-binding</keyword>
<dbReference type="GO" id="GO:0046872">
    <property type="term" value="F:metal ion binding"/>
    <property type="evidence" value="ECO:0007669"/>
    <property type="project" value="UniProtKB-KW"/>
</dbReference>
<proteinExistence type="inferred from homology"/>
<evidence type="ECO:0000259" key="13">
    <source>
        <dbReference type="PROSITE" id="PS51847"/>
    </source>
</evidence>
<accession>A0A7S3BTJ0</accession>
<comment type="subcellular location">
    <subcellularLocation>
        <location evidence="1">Membrane</location>
        <topology evidence="1">Single-pass membrane protein</topology>
    </subcellularLocation>
</comment>
<dbReference type="InterPro" id="IPR000008">
    <property type="entry name" value="C2_dom"/>
</dbReference>
<feature type="domain" description="C2" evidence="12">
    <location>
        <begin position="171"/>
        <end position="289"/>
    </location>
</feature>
<dbReference type="GO" id="GO:0005783">
    <property type="term" value="C:endoplasmic reticulum"/>
    <property type="evidence" value="ECO:0007669"/>
    <property type="project" value="TreeGrafter"/>
</dbReference>
<evidence type="ECO:0000256" key="8">
    <source>
        <dbReference type="ARBA" id="ARBA00022989"/>
    </source>
</evidence>
<dbReference type="CDD" id="cd21677">
    <property type="entry name" value="SMP_SYT"/>
    <property type="match status" value="1"/>
</dbReference>
<dbReference type="Pfam" id="PF00168">
    <property type="entry name" value="C2"/>
    <property type="match status" value="1"/>
</dbReference>
<dbReference type="InterPro" id="IPR045050">
    <property type="entry name" value="Synaptotagmin_plant"/>
</dbReference>
<dbReference type="GO" id="GO:0006869">
    <property type="term" value="P:lipid transport"/>
    <property type="evidence" value="ECO:0007669"/>
    <property type="project" value="UniProtKB-KW"/>
</dbReference>
<dbReference type="InterPro" id="IPR035892">
    <property type="entry name" value="C2_domain_sf"/>
</dbReference>
<keyword evidence="8" id="KW-1133">Transmembrane helix</keyword>
<dbReference type="AlphaFoldDB" id="A0A7S3BTJ0"/>
<dbReference type="Pfam" id="PF17047">
    <property type="entry name" value="SMP_LBD"/>
    <property type="match status" value="1"/>
</dbReference>
<dbReference type="PROSITE" id="PS50004">
    <property type="entry name" value="C2"/>
    <property type="match status" value="1"/>
</dbReference>
<evidence type="ECO:0000256" key="4">
    <source>
        <dbReference type="ARBA" id="ARBA00022692"/>
    </source>
</evidence>
<reference evidence="14" key="1">
    <citation type="submission" date="2021-01" db="EMBL/GenBank/DDBJ databases">
        <authorList>
            <person name="Corre E."/>
            <person name="Pelletier E."/>
            <person name="Niang G."/>
            <person name="Scheremetjew M."/>
            <person name="Finn R."/>
            <person name="Kale V."/>
            <person name="Holt S."/>
            <person name="Cochrane G."/>
            <person name="Meng A."/>
            <person name="Brown T."/>
            <person name="Cohen L."/>
        </authorList>
    </citation>
    <scope>NUCLEOTIDE SEQUENCE</scope>
    <source>
        <strain evidence="14">RCC927</strain>
    </source>
</reference>
<evidence type="ECO:0000256" key="1">
    <source>
        <dbReference type="ARBA" id="ARBA00004167"/>
    </source>
</evidence>